<dbReference type="Gramene" id="KZM96190">
    <property type="protein sequence ID" value="KZM96190"/>
    <property type="gene ID" value="DCAR_019432"/>
</dbReference>
<feature type="compositionally biased region" description="Low complexity" evidence="11">
    <location>
        <begin position="182"/>
        <end position="194"/>
    </location>
</feature>
<protein>
    <recommendedName>
        <fullName evidence="12">Homeobox domain-containing protein</fullName>
    </recommendedName>
</protein>
<dbReference type="GO" id="GO:0003677">
    <property type="term" value="F:DNA binding"/>
    <property type="evidence" value="ECO:0007669"/>
    <property type="project" value="UniProtKB-UniRule"/>
</dbReference>
<dbReference type="OrthoDB" id="768142at2759"/>
<evidence type="ECO:0000256" key="6">
    <source>
        <dbReference type="ARBA" id="ARBA00023163"/>
    </source>
</evidence>
<evidence type="ECO:0000256" key="5">
    <source>
        <dbReference type="ARBA" id="ARBA00023155"/>
    </source>
</evidence>
<dbReference type="PANTHER" id="PTHR47716">
    <property type="entry name" value="WUSCHEL-RELATED HOMEOBOX 4"/>
    <property type="match status" value="1"/>
</dbReference>
<dbReference type="SMART" id="SM00389">
    <property type="entry name" value="HOX"/>
    <property type="match status" value="1"/>
</dbReference>
<dbReference type="Pfam" id="PF00046">
    <property type="entry name" value="Homeodomain"/>
    <property type="match status" value="1"/>
</dbReference>
<dbReference type="GO" id="GO:0010067">
    <property type="term" value="P:procambium histogenesis"/>
    <property type="evidence" value="ECO:0007669"/>
    <property type="project" value="InterPro"/>
</dbReference>
<keyword evidence="4 9" id="KW-0238">DNA-binding</keyword>
<evidence type="ECO:0000256" key="9">
    <source>
        <dbReference type="PROSITE-ProRule" id="PRU00108"/>
    </source>
</evidence>
<dbReference type="GO" id="GO:0051301">
    <property type="term" value="P:cell division"/>
    <property type="evidence" value="ECO:0007669"/>
    <property type="project" value="InterPro"/>
</dbReference>
<evidence type="ECO:0000256" key="1">
    <source>
        <dbReference type="ARBA" id="ARBA00004123"/>
    </source>
</evidence>
<evidence type="ECO:0000256" key="3">
    <source>
        <dbReference type="ARBA" id="ARBA00023015"/>
    </source>
</evidence>
<dbReference type="GO" id="GO:0010087">
    <property type="term" value="P:phloem or xylem histogenesis"/>
    <property type="evidence" value="ECO:0007669"/>
    <property type="project" value="InterPro"/>
</dbReference>
<dbReference type="PANTHER" id="PTHR47716:SF1">
    <property type="entry name" value="WUSCHEL-RELATED HOMEOBOX 4"/>
    <property type="match status" value="1"/>
</dbReference>
<dbReference type="Gene3D" id="1.10.10.60">
    <property type="entry name" value="Homeodomain-like"/>
    <property type="match status" value="1"/>
</dbReference>
<dbReference type="PROSITE" id="PS50071">
    <property type="entry name" value="HOMEOBOX_2"/>
    <property type="match status" value="1"/>
</dbReference>
<feature type="region of interest" description="Disordered" evidence="11">
    <location>
        <begin position="171"/>
        <end position="205"/>
    </location>
</feature>
<organism evidence="13">
    <name type="scientific">Daucus carota subsp. sativus</name>
    <name type="common">Carrot</name>
    <dbReference type="NCBI Taxonomy" id="79200"/>
    <lineage>
        <taxon>Eukaryota</taxon>
        <taxon>Viridiplantae</taxon>
        <taxon>Streptophyta</taxon>
        <taxon>Embryophyta</taxon>
        <taxon>Tracheophyta</taxon>
        <taxon>Spermatophyta</taxon>
        <taxon>Magnoliopsida</taxon>
        <taxon>eudicotyledons</taxon>
        <taxon>Gunneridae</taxon>
        <taxon>Pentapetalae</taxon>
        <taxon>asterids</taxon>
        <taxon>campanulids</taxon>
        <taxon>Apiales</taxon>
        <taxon>Apiaceae</taxon>
        <taxon>Apioideae</taxon>
        <taxon>Scandiceae</taxon>
        <taxon>Daucinae</taxon>
        <taxon>Daucus</taxon>
        <taxon>Daucus sect. Daucus</taxon>
    </lineage>
</organism>
<accession>A0A162A6M4</accession>
<dbReference type="InterPro" id="IPR044186">
    <property type="entry name" value="WOX4"/>
</dbReference>
<evidence type="ECO:0000256" key="8">
    <source>
        <dbReference type="ARBA" id="ARBA00024040"/>
    </source>
</evidence>
<dbReference type="InterPro" id="IPR001356">
    <property type="entry name" value="HD"/>
</dbReference>
<dbReference type="AlphaFoldDB" id="A0A162A6M4"/>
<feature type="domain" description="Homeobox" evidence="12">
    <location>
        <begin position="103"/>
        <end position="168"/>
    </location>
</feature>
<evidence type="ECO:0000256" key="11">
    <source>
        <dbReference type="SAM" id="MobiDB-lite"/>
    </source>
</evidence>
<evidence type="ECO:0000259" key="12">
    <source>
        <dbReference type="PROSITE" id="PS50071"/>
    </source>
</evidence>
<evidence type="ECO:0000313" key="13">
    <source>
        <dbReference type="EMBL" id="KZM96190.1"/>
    </source>
</evidence>
<dbReference type="OMA" id="ECDEMST"/>
<name>A0A162A6M4_DAUCS</name>
<dbReference type="FunFam" id="1.10.10.60:FF:000146">
    <property type="entry name" value="WUSCHEL-related homeobox 4"/>
    <property type="match status" value="1"/>
</dbReference>
<keyword evidence="5 9" id="KW-0371">Homeobox</keyword>
<keyword evidence="3" id="KW-0805">Transcription regulation</keyword>
<proteinExistence type="inferred from homology"/>
<dbReference type="STRING" id="79200.A0A162A6M4"/>
<feature type="DNA-binding region" description="Homeobox" evidence="9">
    <location>
        <begin position="105"/>
        <end position="169"/>
    </location>
</feature>
<dbReference type="CDD" id="cd00086">
    <property type="entry name" value="homeodomain"/>
    <property type="match status" value="1"/>
</dbReference>
<dbReference type="InterPro" id="IPR009057">
    <property type="entry name" value="Homeodomain-like_sf"/>
</dbReference>
<dbReference type="SUPFAM" id="SSF46689">
    <property type="entry name" value="Homeodomain-like"/>
    <property type="match status" value="1"/>
</dbReference>
<evidence type="ECO:0000256" key="10">
    <source>
        <dbReference type="RuleBase" id="RU000682"/>
    </source>
</evidence>
<comment type="caution">
    <text evidence="13">The sequence shown here is derived from an EMBL/GenBank/DDBJ whole genome shotgun (WGS) entry which is preliminary data.</text>
</comment>
<dbReference type="EMBL" id="LNRQ01000005">
    <property type="protein sequence ID" value="KZM96190.1"/>
    <property type="molecule type" value="Genomic_DNA"/>
</dbReference>
<keyword evidence="6" id="KW-0804">Transcription</keyword>
<keyword evidence="2" id="KW-0217">Developmental protein</keyword>
<evidence type="ECO:0000256" key="4">
    <source>
        <dbReference type="ARBA" id="ARBA00023125"/>
    </source>
</evidence>
<dbReference type="GO" id="GO:0005634">
    <property type="term" value="C:nucleus"/>
    <property type="evidence" value="ECO:0007669"/>
    <property type="project" value="UniProtKB-SubCell"/>
</dbReference>
<sequence>MGGNMKVHQYEFPRGMLIRSWDQQSQLIESASPASLSSFCQRFRPLLPSSHTTSGSNSSTAFRFDLKSFIKPHHCSSNETNVVSSGSDDKVGDHRLTQVETTTHPGGTRWNPTQEQIGILERLYKEGMRTPNSQQIEQITSQLAKFGKIEGKNVFYWFQNHKARQRQKMKRRSLGLAHSPRTSMATISSTSSSMEDQEFEDGPLKRKRGARSFLERSECDEMSTREDNRGVSTKFEALSDGLSGLLTNSTLNVQNQTLELFPLHPEGRSRLIIN</sequence>
<comment type="subcellular location">
    <subcellularLocation>
        <location evidence="1 9 10">Nucleus</location>
    </subcellularLocation>
</comment>
<evidence type="ECO:0000256" key="7">
    <source>
        <dbReference type="ARBA" id="ARBA00023242"/>
    </source>
</evidence>
<gene>
    <name evidence="13" type="ORF">DCAR_019432</name>
</gene>
<evidence type="ECO:0000256" key="2">
    <source>
        <dbReference type="ARBA" id="ARBA00022473"/>
    </source>
</evidence>
<reference evidence="13" key="1">
    <citation type="journal article" date="2016" name="Nat. Genet.">
        <title>A high-quality carrot genome assembly provides new insights into carotenoid accumulation and asterid genome evolution.</title>
        <authorList>
            <person name="Iorizzo M."/>
            <person name="Ellison S."/>
            <person name="Senalik D."/>
            <person name="Zeng P."/>
            <person name="Satapoomin P."/>
            <person name="Huang J."/>
            <person name="Bowman M."/>
            <person name="Iovene M."/>
            <person name="Sanseverino W."/>
            <person name="Cavagnaro P."/>
            <person name="Yildiz M."/>
            <person name="Macko-Podgorni A."/>
            <person name="Moranska E."/>
            <person name="Grzebelus E."/>
            <person name="Grzebelus D."/>
            <person name="Ashrafi H."/>
            <person name="Zheng Z."/>
            <person name="Cheng S."/>
            <person name="Spooner D."/>
            <person name="Van Deynze A."/>
            <person name="Simon P."/>
        </authorList>
    </citation>
    <scope>NUCLEOTIDE SEQUENCE [LARGE SCALE GENOMIC DNA]</scope>
    <source>
        <tissue evidence="13">Leaf</tissue>
    </source>
</reference>
<comment type="similarity">
    <text evidence="8">Belongs to the WUS homeobox family.</text>
</comment>
<dbReference type="GO" id="GO:0003700">
    <property type="term" value="F:DNA-binding transcription factor activity"/>
    <property type="evidence" value="ECO:0007669"/>
    <property type="project" value="InterPro"/>
</dbReference>
<keyword evidence="7 9" id="KW-0539">Nucleus</keyword>